<dbReference type="PANTHER" id="PTHR43210">
    <property type="entry name" value="DETHIOBIOTIN SYNTHETASE"/>
    <property type="match status" value="1"/>
</dbReference>
<dbReference type="SUPFAM" id="SSF52540">
    <property type="entry name" value="P-loop containing nucleoside triphosphate hydrolases"/>
    <property type="match status" value="1"/>
</dbReference>
<evidence type="ECO:0000256" key="6">
    <source>
        <dbReference type="ARBA" id="ARBA00022840"/>
    </source>
</evidence>
<feature type="active site" evidence="9">
    <location>
        <position position="44"/>
    </location>
</feature>
<comment type="catalytic activity">
    <reaction evidence="8">
        <text>(7R,8S)-8-amino-7-(carboxyamino)nonanoate + ATP = (4R,5S)-dethiobiotin + ADP + phosphate + H(+)</text>
        <dbReference type="Rhea" id="RHEA:63684"/>
        <dbReference type="ChEBI" id="CHEBI:15378"/>
        <dbReference type="ChEBI" id="CHEBI:30616"/>
        <dbReference type="ChEBI" id="CHEBI:43474"/>
        <dbReference type="ChEBI" id="CHEBI:149470"/>
        <dbReference type="ChEBI" id="CHEBI:149473"/>
        <dbReference type="ChEBI" id="CHEBI:456216"/>
    </reaction>
</comment>
<dbReference type="NCBIfam" id="TIGR00347">
    <property type="entry name" value="bioD"/>
    <property type="match status" value="1"/>
</dbReference>
<dbReference type="UniPathway" id="UPA00078">
    <property type="reaction ID" value="UER00161"/>
</dbReference>
<dbReference type="Proteomes" id="UP000318538">
    <property type="component" value="Chromosome"/>
</dbReference>
<feature type="binding site" evidence="9">
    <location>
        <begin position="19"/>
        <end position="24"/>
    </location>
    <ligand>
        <name>ATP</name>
        <dbReference type="ChEBI" id="CHEBI:30616"/>
    </ligand>
</feature>
<protein>
    <recommendedName>
        <fullName evidence="9">ATP-dependent dethiobiotin synthetase BioD</fullName>
        <ecNumber evidence="9">6.3.3.3</ecNumber>
    </recommendedName>
    <alternativeName>
        <fullName evidence="9">DTB synthetase</fullName>
        <shortName evidence="9">DTBS</shortName>
    </alternativeName>
    <alternativeName>
        <fullName evidence="9">Dethiobiotin synthase</fullName>
    </alternativeName>
</protein>
<dbReference type="GO" id="GO:0005524">
    <property type="term" value="F:ATP binding"/>
    <property type="evidence" value="ECO:0007669"/>
    <property type="project" value="UniProtKB-UniRule"/>
</dbReference>
<sequence length="246" mass="25244">MTSPHGTPPTLFFAGTDTDVGKTYVACLVTKVIAERGRVVGVYKPVASGCREVDGVRIADDAVALAGAAGCPDAMDVVCPQRFLAPLAPPAAAAAEGRGVDSDLLFRGADAWAGNCDALIIEGAGGLFSPLADGVLNIDLALKFDGCKLIIVAANRLGAIHQTLATIAAARHRGLNPDGVILCDPTGQTDGSIDGNADQIARYTDVPILAVVPYQSLDADCVDAGSFDDVLGGLAFTNFIDALFMQ</sequence>
<dbReference type="HAMAP" id="MF_00336">
    <property type="entry name" value="BioD"/>
    <property type="match status" value="1"/>
</dbReference>
<evidence type="ECO:0000313" key="11">
    <source>
        <dbReference type="Proteomes" id="UP000318538"/>
    </source>
</evidence>
<comment type="subcellular location">
    <subcellularLocation>
        <location evidence="9">Cytoplasm</location>
    </subcellularLocation>
</comment>
<dbReference type="PIRSF" id="PIRSF006755">
    <property type="entry name" value="DTB_synth"/>
    <property type="match status" value="1"/>
</dbReference>
<evidence type="ECO:0000256" key="2">
    <source>
        <dbReference type="ARBA" id="ARBA00022598"/>
    </source>
</evidence>
<comment type="similarity">
    <text evidence="9">Belongs to the dethiobiotin synthetase family.</text>
</comment>
<evidence type="ECO:0000256" key="4">
    <source>
        <dbReference type="ARBA" id="ARBA00022741"/>
    </source>
</evidence>
<feature type="binding site" evidence="9">
    <location>
        <begin position="122"/>
        <end position="125"/>
    </location>
    <ligand>
        <name>ATP</name>
        <dbReference type="ChEBI" id="CHEBI:30616"/>
    </ligand>
</feature>
<comment type="pathway">
    <text evidence="9">Cofactor biosynthesis; biotin biosynthesis; biotin from 7,8-diaminononanoate: step 1/2.</text>
</comment>
<comment type="cofactor">
    <cofactor evidence="9">
        <name>Mg(2+)</name>
        <dbReference type="ChEBI" id="CHEBI:18420"/>
    </cofactor>
</comment>
<feature type="binding site" evidence="9">
    <location>
        <position position="122"/>
    </location>
    <ligand>
        <name>Mg(2+)</name>
        <dbReference type="ChEBI" id="CHEBI:18420"/>
    </ligand>
</feature>
<keyword evidence="3 9" id="KW-0479">Metal-binding</keyword>
<reference evidence="10 11" key="1">
    <citation type="submission" date="2019-02" db="EMBL/GenBank/DDBJ databases">
        <title>Deep-cultivation of Planctomycetes and their phenomic and genomic characterization uncovers novel biology.</title>
        <authorList>
            <person name="Wiegand S."/>
            <person name="Jogler M."/>
            <person name="Boedeker C."/>
            <person name="Pinto D."/>
            <person name="Vollmers J."/>
            <person name="Rivas-Marin E."/>
            <person name="Kohn T."/>
            <person name="Peeters S.H."/>
            <person name="Heuer A."/>
            <person name="Rast P."/>
            <person name="Oberbeckmann S."/>
            <person name="Bunk B."/>
            <person name="Jeske O."/>
            <person name="Meyerdierks A."/>
            <person name="Storesund J.E."/>
            <person name="Kallscheuer N."/>
            <person name="Luecker S."/>
            <person name="Lage O.M."/>
            <person name="Pohl T."/>
            <person name="Merkel B.J."/>
            <person name="Hornburger P."/>
            <person name="Mueller R.-W."/>
            <person name="Bruemmer F."/>
            <person name="Labrenz M."/>
            <person name="Spormann A.M."/>
            <person name="Op den Camp H."/>
            <person name="Overmann J."/>
            <person name="Amann R."/>
            <person name="Jetten M.S.M."/>
            <person name="Mascher T."/>
            <person name="Medema M.H."/>
            <person name="Devos D.P."/>
            <person name="Kaster A.-K."/>
            <person name="Ovreas L."/>
            <person name="Rohde M."/>
            <person name="Galperin M.Y."/>
            <person name="Jogler C."/>
        </authorList>
    </citation>
    <scope>NUCLEOTIDE SEQUENCE [LARGE SCALE GENOMIC DNA]</scope>
    <source>
        <strain evidence="10 11">K22_7</strain>
    </source>
</reference>
<dbReference type="InterPro" id="IPR004472">
    <property type="entry name" value="DTB_synth_BioD"/>
</dbReference>
<keyword evidence="4 9" id="KW-0547">Nucleotide-binding</keyword>
<evidence type="ECO:0000256" key="7">
    <source>
        <dbReference type="ARBA" id="ARBA00022842"/>
    </source>
</evidence>
<keyword evidence="6 9" id="KW-0067">ATP-binding</keyword>
<keyword evidence="1 9" id="KW-0963">Cytoplasm</keyword>
<dbReference type="GO" id="GO:0009102">
    <property type="term" value="P:biotin biosynthetic process"/>
    <property type="evidence" value="ECO:0007669"/>
    <property type="project" value="UniProtKB-UniRule"/>
</dbReference>
<keyword evidence="5 9" id="KW-0093">Biotin biosynthesis</keyword>
<gene>
    <name evidence="10" type="primary">bioD1</name>
    <name evidence="9" type="synonym">bioD</name>
    <name evidence="10" type="ORF">K227x_15700</name>
</gene>
<feature type="binding site" evidence="9">
    <location>
        <position position="48"/>
    </location>
    <ligand>
        <name>substrate</name>
    </ligand>
</feature>
<feature type="binding site" evidence="9">
    <location>
        <position position="61"/>
    </location>
    <ligand>
        <name>Mg(2+)</name>
        <dbReference type="ChEBI" id="CHEBI:18420"/>
    </ligand>
</feature>
<dbReference type="GO" id="GO:0000287">
    <property type="term" value="F:magnesium ion binding"/>
    <property type="evidence" value="ECO:0007669"/>
    <property type="project" value="UniProtKB-UniRule"/>
</dbReference>
<comment type="function">
    <text evidence="9">Catalyzes a mechanistically unusual reaction, the ATP-dependent insertion of CO2 between the N7 and N8 nitrogen atoms of 7,8-diaminopelargonic acid (DAPA, also called 7,8-diammoniononanoate) to form a ureido ring.</text>
</comment>
<dbReference type="RefSeq" id="WP_145168934.1">
    <property type="nucleotide sequence ID" value="NZ_CP036525.1"/>
</dbReference>
<dbReference type="CDD" id="cd03109">
    <property type="entry name" value="DTBS"/>
    <property type="match status" value="1"/>
</dbReference>
<dbReference type="Pfam" id="PF13500">
    <property type="entry name" value="AAA_26"/>
    <property type="match status" value="1"/>
</dbReference>
<evidence type="ECO:0000256" key="8">
    <source>
        <dbReference type="ARBA" id="ARBA00047386"/>
    </source>
</evidence>
<evidence type="ECO:0000313" key="10">
    <source>
        <dbReference type="EMBL" id="QDT03188.1"/>
    </source>
</evidence>
<feature type="binding site" evidence="9">
    <location>
        <position position="61"/>
    </location>
    <ligand>
        <name>ATP</name>
        <dbReference type="ChEBI" id="CHEBI:30616"/>
    </ligand>
</feature>
<evidence type="ECO:0000256" key="1">
    <source>
        <dbReference type="ARBA" id="ARBA00022490"/>
    </source>
</evidence>
<keyword evidence="11" id="KW-1185">Reference proteome</keyword>
<evidence type="ECO:0000256" key="3">
    <source>
        <dbReference type="ARBA" id="ARBA00022723"/>
    </source>
</evidence>
<organism evidence="10 11">
    <name type="scientific">Rubripirellula lacrimiformis</name>
    <dbReference type="NCBI Taxonomy" id="1930273"/>
    <lineage>
        <taxon>Bacteria</taxon>
        <taxon>Pseudomonadati</taxon>
        <taxon>Planctomycetota</taxon>
        <taxon>Planctomycetia</taxon>
        <taxon>Pirellulales</taxon>
        <taxon>Pirellulaceae</taxon>
        <taxon>Rubripirellula</taxon>
    </lineage>
</organism>
<comment type="caution">
    <text evidence="9">Lacks conserved residue(s) required for the propagation of feature annotation.</text>
</comment>
<dbReference type="OrthoDB" id="9802097at2"/>
<dbReference type="Gene3D" id="3.40.50.300">
    <property type="entry name" value="P-loop containing nucleotide triphosphate hydrolases"/>
    <property type="match status" value="1"/>
</dbReference>
<keyword evidence="7 9" id="KW-0460">Magnesium</keyword>
<name>A0A517N855_9BACT</name>
<dbReference type="EC" id="6.3.3.3" evidence="9"/>
<evidence type="ECO:0000256" key="9">
    <source>
        <dbReference type="HAMAP-Rule" id="MF_00336"/>
    </source>
</evidence>
<dbReference type="EMBL" id="CP036525">
    <property type="protein sequence ID" value="QDT03188.1"/>
    <property type="molecule type" value="Genomic_DNA"/>
</dbReference>
<feature type="binding site" evidence="9">
    <location>
        <position position="23"/>
    </location>
    <ligand>
        <name>Mg(2+)</name>
        <dbReference type="ChEBI" id="CHEBI:18420"/>
    </ligand>
</feature>
<comment type="catalytic activity">
    <reaction evidence="9">
        <text>(7R,8S)-7,8-diammoniononanoate + CO2 + ATP = (4R,5S)-dethiobiotin + ADP + phosphate + 3 H(+)</text>
        <dbReference type="Rhea" id="RHEA:15805"/>
        <dbReference type="ChEBI" id="CHEBI:15378"/>
        <dbReference type="ChEBI" id="CHEBI:16526"/>
        <dbReference type="ChEBI" id="CHEBI:30616"/>
        <dbReference type="ChEBI" id="CHEBI:43474"/>
        <dbReference type="ChEBI" id="CHEBI:149469"/>
        <dbReference type="ChEBI" id="CHEBI:149473"/>
        <dbReference type="ChEBI" id="CHEBI:456216"/>
        <dbReference type="EC" id="6.3.3.3"/>
    </reaction>
</comment>
<accession>A0A517N855</accession>
<evidence type="ECO:0000256" key="5">
    <source>
        <dbReference type="ARBA" id="ARBA00022756"/>
    </source>
</evidence>
<dbReference type="KEGG" id="rlc:K227x_15700"/>
<comment type="subunit">
    <text evidence="9">Homodimer.</text>
</comment>
<dbReference type="PANTHER" id="PTHR43210:SF2">
    <property type="entry name" value="ATP-DEPENDENT DETHIOBIOTIN SYNTHETASE BIOD 2"/>
    <property type="match status" value="1"/>
</dbReference>
<dbReference type="InterPro" id="IPR027417">
    <property type="entry name" value="P-loop_NTPase"/>
</dbReference>
<dbReference type="GO" id="GO:0004141">
    <property type="term" value="F:dethiobiotin synthase activity"/>
    <property type="evidence" value="ECO:0007669"/>
    <property type="project" value="UniProtKB-UniRule"/>
</dbReference>
<dbReference type="GO" id="GO:0005829">
    <property type="term" value="C:cytosol"/>
    <property type="evidence" value="ECO:0007669"/>
    <property type="project" value="TreeGrafter"/>
</dbReference>
<dbReference type="AlphaFoldDB" id="A0A517N855"/>
<proteinExistence type="inferred from homology"/>
<keyword evidence="2 9" id="KW-0436">Ligase</keyword>